<evidence type="ECO:0000313" key="2">
    <source>
        <dbReference type="Proteomes" id="UP000499080"/>
    </source>
</evidence>
<keyword evidence="2" id="KW-1185">Reference proteome</keyword>
<comment type="caution">
    <text evidence="1">The sequence shown here is derived from an EMBL/GenBank/DDBJ whole genome shotgun (WGS) entry which is preliminary data.</text>
</comment>
<dbReference type="Proteomes" id="UP000499080">
    <property type="component" value="Unassembled WGS sequence"/>
</dbReference>
<sequence>MHAPPAPSDKRISETDHARTYSSQNAFLVMEELKHNRELPQQPHVNRRRDWGQGSGHCPAVVRVKEKFRTDRYRSAGFSNTYASFILFHVDSVLNPCHTCAQIDIIL</sequence>
<accession>A0A4Y2ABV7</accession>
<dbReference type="OrthoDB" id="10576602at2759"/>
<dbReference type="AlphaFoldDB" id="A0A4Y2ABV7"/>
<evidence type="ECO:0000313" key="1">
    <source>
        <dbReference type="EMBL" id="GBL76799.1"/>
    </source>
</evidence>
<organism evidence="1 2">
    <name type="scientific">Araneus ventricosus</name>
    <name type="common">Orbweaver spider</name>
    <name type="synonym">Epeira ventricosa</name>
    <dbReference type="NCBI Taxonomy" id="182803"/>
    <lineage>
        <taxon>Eukaryota</taxon>
        <taxon>Metazoa</taxon>
        <taxon>Ecdysozoa</taxon>
        <taxon>Arthropoda</taxon>
        <taxon>Chelicerata</taxon>
        <taxon>Arachnida</taxon>
        <taxon>Araneae</taxon>
        <taxon>Araneomorphae</taxon>
        <taxon>Entelegynae</taxon>
        <taxon>Araneoidea</taxon>
        <taxon>Araneidae</taxon>
        <taxon>Araneus</taxon>
    </lineage>
</organism>
<proteinExistence type="predicted"/>
<dbReference type="EMBL" id="BGPR01000010">
    <property type="protein sequence ID" value="GBL76799.1"/>
    <property type="molecule type" value="Genomic_DNA"/>
</dbReference>
<name>A0A4Y2ABV7_ARAVE</name>
<protein>
    <submittedName>
        <fullName evidence="1">Uncharacterized protein</fullName>
    </submittedName>
</protein>
<reference evidence="1 2" key="1">
    <citation type="journal article" date="2019" name="Sci. Rep.">
        <title>Orb-weaving spider Araneus ventricosus genome elucidates the spidroin gene catalogue.</title>
        <authorList>
            <person name="Kono N."/>
            <person name="Nakamura H."/>
            <person name="Ohtoshi R."/>
            <person name="Moran D.A.P."/>
            <person name="Shinohara A."/>
            <person name="Yoshida Y."/>
            <person name="Fujiwara M."/>
            <person name="Mori M."/>
            <person name="Tomita M."/>
            <person name="Arakawa K."/>
        </authorList>
    </citation>
    <scope>NUCLEOTIDE SEQUENCE [LARGE SCALE GENOMIC DNA]</scope>
</reference>
<gene>
    <name evidence="1" type="ORF">AVEN_53464_1</name>
</gene>